<dbReference type="Gene3D" id="3.90.76.10">
    <property type="entry name" value="Dipeptide-binding Protein, Domain 1"/>
    <property type="match status" value="1"/>
</dbReference>
<comment type="subcellular location">
    <subcellularLocation>
        <location evidence="1">Periplasm</location>
    </subcellularLocation>
</comment>
<comment type="caution">
    <text evidence="6">The sequence shown here is derived from an EMBL/GenBank/DDBJ whole genome shotgun (WGS) entry which is preliminary data.</text>
</comment>
<dbReference type="EMBL" id="JAAEDM010000058">
    <property type="protein sequence ID" value="MBR0673080.1"/>
    <property type="molecule type" value="Genomic_DNA"/>
</dbReference>
<accession>A0A9X9X101</accession>
<dbReference type="SUPFAM" id="SSF53850">
    <property type="entry name" value="Periplasmic binding protein-like II"/>
    <property type="match status" value="1"/>
</dbReference>
<dbReference type="GO" id="GO:0015833">
    <property type="term" value="P:peptide transport"/>
    <property type="evidence" value="ECO:0007669"/>
    <property type="project" value="TreeGrafter"/>
</dbReference>
<evidence type="ECO:0000259" key="5">
    <source>
        <dbReference type="Pfam" id="PF00496"/>
    </source>
</evidence>
<gene>
    <name evidence="6" type="ORF">GXW76_18015</name>
</gene>
<dbReference type="GO" id="GO:0030288">
    <property type="term" value="C:outer membrane-bounded periplasmic space"/>
    <property type="evidence" value="ECO:0007669"/>
    <property type="project" value="UniProtKB-ARBA"/>
</dbReference>
<dbReference type="GO" id="GO:1904680">
    <property type="term" value="F:peptide transmembrane transporter activity"/>
    <property type="evidence" value="ECO:0007669"/>
    <property type="project" value="TreeGrafter"/>
</dbReference>
<dbReference type="Gene3D" id="3.10.105.10">
    <property type="entry name" value="Dipeptide-binding Protein, Domain 3"/>
    <property type="match status" value="1"/>
</dbReference>
<organism evidence="6 7">
    <name type="scientific">Neoroseomonas soli</name>
    <dbReference type="NCBI Taxonomy" id="1081025"/>
    <lineage>
        <taxon>Bacteria</taxon>
        <taxon>Pseudomonadati</taxon>
        <taxon>Pseudomonadota</taxon>
        <taxon>Alphaproteobacteria</taxon>
        <taxon>Acetobacterales</taxon>
        <taxon>Acetobacteraceae</taxon>
        <taxon>Neoroseomonas</taxon>
    </lineage>
</organism>
<evidence type="ECO:0000256" key="2">
    <source>
        <dbReference type="ARBA" id="ARBA00005695"/>
    </source>
</evidence>
<keyword evidence="3" id="KW-0813">Transport</keyword>
<protein>
    <submittedName>
        <fullName evidence="6">ABC transporter substrate-binding protein</fullName>
    </submittedName>
</protein>
<reference evidence="6" key="2">
    <citation type="journal article" date="2021" name="Syst. Appl. Microbiol.">
        <title>Roseomonas hellenica sp. nov., isolated from roots of wild-growing Alkanna tinctoria.</title>
        <authorList>
            <person name="Rat A."/>
            <person name="Naranjo H.D."/>
            <person name="Lebbe L."/>
            <person name="Cnockaert M."/>
            <person name="Krigas N."/>
            <person name="Grigoriadou K."/>
            <person name="Maloupa E."/>
            <person name="Willems A."/>
        </authorList>
    </citation>
    <scope>NUCLEOTIDE SEQUENCE</scope>
    <source>
        <strain evidence="6">LMG 31231</strain>
    </source>
</reference>
<proteinExistence type="inferred from homology"/>
<dbReference type="InterPro" id="IPR030678">
    <property type="entry name" value="Peptide/Ni-bd"/>
</dbReference>
<evidence type="ECO:0000256" key="3">
    <source>
        <dbReference type="ARBA" id="ARBA00022448"/>
    </source>
</evidence>
<dbReference type="InterPro" id="IPR000914">
    <property type="entry name" value="SBP_5_dom"/>
</dbReference>
<dbReference type="GO" id="GO:0043190">
    <property type="term" value="C:ATP-binding cassette (ABC) transporter complex"/>
    <property type="evidence" value="ECO:0007669"/>
    <property type="project" value="InterPro"/>
</dbReference>
<dbReference type="Proteomes" id="UP001138751">
    <property type="component" value="Unassembled WGS sequence"/>
</dbReference>
<comment type="similarity">
    <text evidence="2">Belongs to the bacterial solute-binding protein 5 family.</text>
</comment>
<evidence type="ECO:0000313" key="6">
    <source>
        <dbReference type="EMBL" id="MBR0673080.1"/>
    </source>
</evidence>
<feature type="domain" description="Solute-binding protein family 5" evidence="5">
    <location>
        <begin position="75"/>
        <end position="446"/>
    </location>
</feature>
<dbReference type="Pfam" id="PF00496">
    <property type="entry name" value="SBP_bac_5"/>
    <property type="match status" value="1"/>
</dbReference>
<evidence type="ECO:0000256" key="1">
    <source>
        <dbReference type="ARBA" id="ARBA00004418"/>
    </source>
</evidence>
<name>A0A9X9X101_9PROT</name>
<dbReference type="InterPro" id="IPR039424">
    <property type="entry name" value="SBP_5"/>
</dbReference>
<dbReference type="PANTHER" id="PTHR30290">
    <property type="entry name" value="PERIPLASMIC BINDING COMPONENT OF ABC TRANSPORTER"/>
    <property type="match status" value="1"/>
</dbReference>
<sequence>MTAIHRRRLLQGVGLALVGLPDCGRAQPAAGRNLRIASVTEAVSLDPHLQYFGPDRKAHRHIFESLCAPDARQHLQPALAQSWHALDDRTWEFRLRPGVRFHDGSPFTAEDAIFSLERAPRVPGGASSLGAFTQSIAALEAPDPLTLRVRTRTVAPLLPNDLSNIFIVSKRRAETATTADFNRGEAVIGTGPYRFVEWRKGFFLHLRGFADHWGGAPPWNEVRMDLIADDAARVQALLSGEADIADQLPPGRIAALQATPSVTVVDCPSNFLLFLNLDQFRQVSPYITSKDGRELPNPLLKREVRRALSMAVDRARLAREVMQGTAEPADQLLPQGFAGRVPGTLAEPHDPAAARALLAAAGYRDGWRMTLHGTSDRYSMDGPLLEAVARDWRAIGLDVSAVSLPSAEFFRRSGTRDTPPEFSVMQVGWGTPSGESSSTLKGVLATQDFARGFGASNRGRYSNPAMDRLLDTALATVDDGRRDALLQDATRLAVGEDRGIIPLIHPRNLWAVRRGIAYVPRADNQTSAMDARPA</sequence>
<dbReference type="PANTHER" id="PTHR30290:SF9">
    <property type="entry name" value="OLIGOPEPTIDE-BINDING PROTEIN APPA"/>
    <property type="match status" value="1"/>
</dbReference>
<dbReference type="Gene3D" id="3.40.190.10">
    <property type="entry name" value="Periplasmic binding protein-like II"/>
    <property type="match status" value="1"/>
</dbReference>
<keyword evidence="4" id="KW-0732">Signal</keyword>
<evidence type="ECO:0000313" key="7">
    <source>
        <dbReference type="Proteomes" id="UP001138751"/>
    </source>
</evidence>
<keyword evidence="7" id="KW-1185">Reference proteome</keyword>
<dbReference type="PIRSF" id="PIRSF002741">
    <property type="entry name" value="MppA"/>
    <property type="match status" value="1"/>
</dbReference>
<evidence type="ECO:0000256" key="4">
    <source>
        <dbReference type="ARBA" id="ARBA00022729"/>
    </source>
</evidence>
<dbReference type="AlphaFoldDB" id="A0A9X9X101"/>
<dbReference type="RefSeq" id="WP_211863494.1">
    <property type="nucleotide sequence ID" value="NZ_JAAEDM010000058.1"/>
</dbReference>
<reference evidence="6" key="1">
    <citation type="submission" date="2020-01" db="EMBL/GenBank/DDBJ databases">
        <authorList>
            <person name="Rat A."/>
        </authorList>
    </citation>
    <scope>NUCLEOTIDE SEQUENCE</scope>
    <source>
        <strain evidence="6">LMG 31231</strain>
    </source>
</reference>
<dbReference type="CDD" id="cd08498">
    <property type="entry name" value="PBP2_NikA_DppA_OppA_like_2"/>
    <property type="match status" value="1"/>
</dbReference>